<dbReference type="Pfam" id="PF01156">
    <property type="entry name" value="IU_nuc_hydro"/>
    <property type="match status" value="1"/>
</dbReference>
<name>A0A1S2CTE4_AERSO</name>
<dbReference type="GO" id="GO:0006152">
    <property type="term" value="P:purine nucleoside catabolic process"/>
    <property type="evidence" value="ECO:0007669"/>
    <property type="project" value="TreeGrafter"/>
</dbReference>
<dbReference type="Gene3D" id="3.90.245.10">
    <property type="entry name" value="Ribonucleoside hydrolase-like"/>
    <property type="match status" value="1"/>
</dbReference>
<dbReference type="NCBIfam" id="NF008036">
    <property type="entry name" value="PRK10768.1"/>
    <property type="match status" value="1"/>
</dbReference>
<evidence type="ECO:0000256" key="2">
    <source>
        <dbReference type="ARBA" id="ARBA00023295"/>
    </source>
</evidence>
<evidence type="ECO:0000259" key="3">
    <source>
        <dbReference type="Pfam" id="PF01156"/>
    </source>
</evidence>
<dbReference type="PANTHER" id="PTHR12304:SF15">
    <property type="entry name" value="NON-SPECIFIC RIBONUCLEOSIDE HYDROLASE RIHC"/>
    <property type="match status" value="1"/>
</dbReference>
<dbReference type="PROSITE" id="PS01247">
    <property type="entry name" value="IUNH"/>
    <property type="match status" value="1"/>
</dbReference>
<dbReference type="GO" id="GO:0005829">
    <property type="term" value="C:cytosol"/>
    <property type="evidence" value="ECO:0007669"/>
    <property type="project" value="TreeGrafter"/>
</dbReference>
<dbReference type="Proteomes" id="UP000179934">
    <property type="component" value="Unassembled WGS sequence"/>
</dbReference>
<protein>
    <submittedName>
        <fullName evidence="4">Ribonucleoside hydrolase RihC</fullName>
    </submittedName>
</protein>
<sequence>MPAKPINIEENRVNPVAIILDTDPGIDDAVAIAAALFHPGVALALITTVAGNVDVSKTTRNALRLLHFFDKKVPVAQGASQPLVRPLDNASHIHGHSGLDGYEFAEPQQQPLPEHAVEAMKATLLASEHPMTLVPIGPLTNIALLLTLHPECREKIERIVLMGGSAGRGNHTPNAEFNIYVDPEAAHIVFSSGLPIVMCGLDVTSRATLTGEMIAMLPALNRTGAVLHALFGHYRGGSMQTGLKMHDLCAIAYLVRPELFTTQACHVAIETRGEHTLGTTSVDINNRLKRPPNAEVCLDIDVPGFRAWCMETLARAI</sequence>
<accession>A0A1S2CTE4</accession>
<dbReference type="InterPro" id="IPR015910">
    <property type="entry name" value="I/U_nuclsd_hydro_CS"/>
</dbReference>
<proteinExistence type="predicted"/>
<dbReference type="InterPro" id="IPR001910">
    <property type="entry name" value="Inosine/uridine_hydrolase_dom"/>
</dbReference>
<dbReference type="STRING" id="646.BJD16_14320"/>
<keyword evidence="2" id="KW-0326">Glycosidase</keyword>
<dbReference type="PANTHER" id="PTHR12304">
    <property type="entry name" value="INOSINE-URIDINE PREFERRING NUCLEOSIDE HYDROLASE"/>
    <property type="match status" value="1"/>
</dbReference>
<dbReference type="AlphaFoldDB" id="A0A1S2CTE4"/>
<dbReference type="OrthoDB" id="9797882at2"/>
<keyword evidence="1 4" id="KW-0378">Hydrolase</keyword>
<gene>
    <name evidence="4" type="ORF">BJD16_14320</name>
</gene>
<reference evidence="4 5" key="1">
    <citation type="submission" date="2016-09" db="EMBL/GenBank/DDBJ databases">
        <title>Draft Genome Sequence of Aeromonas sobria Strain 08005, Isolated from Sick Rana catesbeiana.</title>
        <authorList>
            <person name="Yang Q."/>
        </authorList>
    </citation>
    <scope>NUCLEOTIDE SEQUENCE [LARGE SCALE GENOMIC DNA]</scope>
    <source>
        <strain evidence="4 5">08005</strain>
    </source>
</reference>
<dbReference type="EMBL" id="MKFU01000017">
    <property type="protein sequence ID" value="OHY92000.1"/>
    <property type="molecule type" value="Genomic_DNA"/>
</dbReference>
<evidence type="ECO:0000313" key="4">
    <source>
        <dbReference type="EMBL" id="OHY92000.1"/>
    </source>
</evidence>
<evidence type="ECO:0000256" key="1">
    <source>
        <dbReference type="ARBA" id="ARBA00022801"/>
    </source>
</evidence>
<evidence type="ECO:0000313" key="5">
    <source>
        <dbReference type="Proteomes" id="UP000179934"/>
    </source>
</evidence>
<dbReference type="SUPFAM" id="SSF53590">
    <property type="entry name" value="Nucleoside hydrolase"/>
    <property type="match status" value="1"/>
</dbReference>
<dbReference type="InterPro" id="IPR036452">
    <property type="entry name" value="Ribo_hydro-like"/>
</dbReference>
<feature type="domain" description="Inosine/uridine-preferring nucleoside hydrolase" evidence="3">
    <location>
        <begin position="18"/>
        <end position="306"/>
    </location>
</feature>
<organism evidence="4 5">
    <name type="scientific">Aeromonas sobria</name>
    <dbReference type="NCBI Taxonomy" id="646"/>
    <lineage>
        <taxon>Bacteria</taxon>
        <taxon>Pseudomonadati</taxon>
        <taxon>Pseudomonadota</taxon>
        <taxon>Gammaproteobacteria</taxon>
        <taxon>Aeromonadales</taxon>
        <taxon>Aeromonadaceae</taxon>
        <taxon>Aeromonas</taxon>
    </lineage>
</organism>
<dbReference type="CDD" id="cd02651">
    <property type="entry name" value="nuc_hydro_IU_UC_XIUA"/>
    <property type="match status" value="1"/>
</dbReference>
<dbReference type="InterPro" id="IPR023186">
    <property type="entry name" value="IUNH"/>
</dbReference>
<dbReference type="GO" id="GO:0045437">
    <property type="term" value="F:uridine nucleosidase activity"/>
    <property type="evidence" value="ECO:0007669"/>
    <property type="project" value="UniProtKB-ARBA"/>
</dbReference>
<dbReference type="GO" id="GO:0008477">
    <property type="term" value="F:purine nucleosidase activity"/>
    <property type="evidence" value="ECO:0007669"/>
    <property type="project" value="TreeGrafter"/>
</dbReference>
<comment type="caution">
    <text evidence="4">The sequence shown here is derived from an EMBL/GenBank/DDBJ whole genome shotgun (WGS) entry which is preliminary data.</text>
</comment>